<feature type="compositionally biased region" description="Basic and acidic residues" evidence="1">
    <location>
        <begin position="75"/>
        <end position="93"/>
    </location>
</feature>
<feature type="compositionally biased region" description="Low complexity" evidence="1">
    <location>
        <begin position="15"/>
        <end position="41"/>
    </location>
</feature>
<comment type="caution">
    <text evidence="2">The sequence shown here is derived from an EMBL/GenBank/DDBJ whole genome shotgun (WGS) entry which is preliminary data.</text>
</comment>
<sequence length="125" mass="14394">MPPSASRPPQITRLNSNNNNNNSNKTTKQQQEQQQEQQQQQQERKRGKSLIQSLILKPRTTTHWRRSPLKPTDGQVRKSESGPEAEAKVHTSEKSNNNNIDNNNNNKNNNDNKDNKNNNNTRQGR</sequence>
<keyword evidence="3" id="KW-1185">Reference proteome</keyword>
<evidence type="ECO:0000313" key="3">
    <source>
        <dbReference type="Proteomes" id="UP000654075"/>
    </source>
</evidence>
<name>A0A813DH95_POLGL</name>
<dbReference type="Proteomes" id="UP000654075">
    <property type="component" value="Unassembled WGS sequence"/>
</dbReference>
<gene>
    <name evidence="2" type="ORF">PGLA1383_LOCUS3899</name>
</gene>
<organism evidence="2 3">
    <name type="scientific">Polarella glacialis</name>
    <name type="common">Dinoflagellate</name>
    <dbReference type="NCBI Taxonomy" id="89957"/>
    <lineage>
        <taxon>Eukaryota</taxon>
        <taxon>Sar</taxon>
        <taxon>Alveolata</taxon>
        <taxon>Dinophyceae</taxon>
        <taxon>Suessiales</taxon>
        <taxon>Suessiaceae</taxon>
        <taxon>Polarella</taxon>
    </lineage>
</organism>
<evidence type="ECO:0000256" key="1">
    <source>
        <dbReference type="SAM" id="MobiDB-lite"/>
    </source>
</evidence>
<protein>
    <submittedName>
        <fullName evidence="2">Uncharacterized protein</fullName>
    </submittedName>
</protein>
<accession>A0A813DH95</accession>
<dbReference type="EMBL" id="CAJNNV010001402">
    <property type="protein sequence ID" value="CAE8584977.1"/>
    <property type="molecule type" value="Genomic_DNA"/>
</dbReference>
<feature type="compositionally biased region" description="Low complexity" evidence="1">
    <location>
        <begin position="96"/>
        <end position="109"/>
    </location>
</feature>
<reference evidence="2" key="1">
    <citation type="submission" date="2021-02" db="EMBL/GenBank/DDBJ databases">
        <authorList>
            <person name="Dougan E. K."/>
            <person name="Rhodes N."/>
            <person name="Thang M."/>
            <person name="Chan C."/>
        </authorList>
    </citation>
    <scope>NUCLEOTIDE SEQUENCE</scope>
</reference>
<feature type="region of interest" description="Disordered" evidence="1">
    <location>
        <begin position="1"/>
        <end position="125"/>
    </location>
</feature>
<proteinExistence type="predicted"/>
<evidence type="ECO:0000313" key="2">
    <source>
        <dbReference type="EMBL" id="CAE8584977.1"/>
    </source>
</evidence>
<dbReference type="AlphaFoldDB" id="A0A813DH95"/>